<dbReference type="Pfam" id="PF00486">
    <property type="entry name" value="Trans_reg_C"/>
    <property type="match status" value="1"/>
</dbReference>
<evidence type="ECO:0000256" key="2">
    <source>
        <dbReference type="PROSITE-ProRule" id="PRU00169"/>
    </source>
</evidence>
<dbReference type="PROSITE" id="PS50110">
    <property type="entry name" value="RESPONSE_REGULATORY"/>
    <property type="match status" value="1"/>
</dbReference>
<dbReference type="InterPro" id="IPR011006">
    <property type="entry name" value="CheY-like_superfamily"/>
</dbReference>
<dbReference type="AlphaFoldDB" id="A0AAC9KAA0"/>
<evidence type="ECO:0000313" key="6">
    <source>
        <dbReference type="EMBL" id="APH54956.1"/>
    </source>
</evidence>
<dbReference type="SUPFAM" id="SSF52172">
    <property type="entry name" value="CheY-like"/>
    <property type="match status" value="1"/>
</dbReference>
<dbReference type="SMART" id="SM00862">
    <property type="entry name" value="Trans_reg_C"/>
    <property type="match status" value="1"/>
</dbReference>
<evidence type="ECO:0000259" key="4">
    <source>
        <dbReference type="PROSITE" id="PS50110"/>
    </source>
</evidence>
<dbReference type="GO" id="GO:0032993">
    <property type="term" value="C:protein-DNA complex"/>
    <property type="evidence" value="ECO:0007669"/>
    <property type="project" value="TreeGrafter"/>
</dbReference>
<dbReference type="GO" id="GO:0006355">
    <property type="term" value="P:regulation of DNA-templated transcription"/>
    <property type="evidence" value="ECO:0007669"/>
    <property type="project" value="InterPro"/>
</dbReference>
<dbReference type="InterPro" id="IPR001867">
    <property type="entry name" value="OmpR/PhoB-type_DNA-bd"/>
</dbReference>
<dbReference type="GO" id="GO:0000156">
    <property type="term" value="F:phosphorelay response regulator activity"/>
    <property type="evidence" value="ECO:0007669"/>
    <property type="project" value="TreeGrafter"/>
</dbReference>
<dbReference type="PANTHER" id="PTHR48111">
    <property type="entry name" value="REGULATOR OF RPOS"/>
    <property type="match status" value="1"/>
</dbReference>
<accession>A0AAC9KAA0</accession>
<dbReference type="Gene3D" id="1.10.10.10">
    <property type="entry name" value="Winged helix-like DNA-binding domain superfamily/Winged helix DNA-binding domain"/>
    <property type="match status" value="1"/>
</dbReference>
<dbReference type="Gene3D" id="6.10.250.690">
    <property type="match status" value="1"/>
</dbReference>
<dbReference type="InterPro" id="IPR036388">
    <property type="entry name" value="WH-like_DNA-bd_sf"/>
</dbReference>
<gene>
    <name evidence="6" type="ORF">GbCGDNIH9_1655</name>
</gene>
<evidence type="ECO:0000259" key="5">
    <source>
        <dbReference type="PROSITE" id="PS51755"/>
    </source>
</evidence>
<protein>
    <submittedName>
        <fullName evidence="6">Two-component response regulator</fullName>
    </submittedName>
</protein>
<dbReference type="GO" id="GO:0000976">
    <property type="term" value="F:transcription cis-regulatory region binding"/>
    <property type="evidence" value="ECO:0007669"/>
    <property type="project" value="TreeGrafter"/>
</dbReference>
<dbReference type="InterPro" id="IPR001789">
    <property type="entry name" value="Sig_transdc_resp-reg_receiver"/>
</dbReference>
<feature type="domain" description="OmpR/PhoB-type" evidence="5">
    <location>
        <begin position="129"/>
        <end position="227"/>
    </location>
</feature>
<dbReference type="GO" id="GO:0005829">
    <property type="term" value="C:cytosol"/>
    <property type="evidence" value="ECO:0007669"/>
    <property type="project" value="TreeGrafter"/>
</dbReference>
<organism evidence="6 7">
    <name type="scientific">Granulibacter bethesdensis</name>
    <dbReference type="NCBI Taxonomy" id="364410"/>
    <lineage>
        <taxon>Bacteria</taxon>
        <taxon>Pseudomonadati</taxon>
        <taxon>Pseudomonadota</taxon>
        <taxon>Alphaproteobacteria</taxon>
        <taxon>Acetobacterales</taxon>
        <taxon>Acetobacteraceae</taxon>
        <taxon>Granulibacter</taxon>
    </lineage>
</organism>
<dbReference type="Pfam" id="PF00072">
    <property type="entry name" value="Response_reg"/>
    <property type="match status" value="1"/>
</dbReference>
<evidence type="ECO:0000256" key="1">
    <source>
        <dbReference type="ARBA" id="ARBA00023125"/>
    </source>
</evidence>
<dbReference type="EMBL" id="CP018191">
    <property type="protein sequence ID" value="APH54956.1"/>
    <property type="molecule type" value="Genomic_DNA"/>
</dbReference>
<reference evidence="7" key="1">
    <citation type="submission" date="2016-11" db="EMBL/GenBank/DDBJ databases">
        <title>Comparative genomic and phenotypic analysis of Granulibacter bethesdensis clinical isolates from patients with chronic granulomatous disease.</title>
        <authorList>
            <person name="Zarember K.A."/>
            <person name="Porcella S.F."/>
            <person name="Chu J."/>
            <person name="Ding L."/>
            <person name="Dahlstrom E."/>
            <person name="Barbian K."/>
            <person name="Martens C."/>
            <person name="Sykora L."/>
            <person name="Kramer S."/>
            <person name="Pettinato A.M."/>
            <person name="Hong H."/>
            <person name="Wald G."/>
            <person name="Berg L.J."/>
            <person name="Rogge L.S."/>
            <person name="Greenberg D.E."/>
            <person name="Falcone E.L."/>
            <person name="Neves J.F."/>
            <person name="Simoes M.J."/>
            <person name="Casal M."/>
            <person name="Rodriguez-Lopez F.C."/>
            <person name="Zelazny A."/>
            <person name="Gallin J.I."/>
            <person name="Holland S.M."/>
        </authorList>
    </citation>
    <scope>NUCLEOTIDE SEQUENCE [LARGE SCALE GENOMIC DNA]</scope>
    <source>
        <strain evidence="7">NIH9.1</strain>
    </source>
</reference>
<proteinExistence type="predicted"/>
<sequence>MGNNMTRVLVIEDDEEVGPSLQSNLLARNYDAQLAVTGMQGLEAATKSGFDAMIVDRMLPELDGLSLIGRLREQNIQTPALVLSALGAVDDRIEGLRAGGDDYLVKPFSLEELIARIEALVRRPVSQASLQLRAGPLRLDLLNRTLSCADKTVDLLAMELKLLEYMMRRPEQVVTRAMLLEDIWRYRFLPETNLVDVHMGKLRRKLAEAGGDGLIHTVRGAGFMLRIPAETNNAASA</sequence>
<keyword evidence="1 3" id="KW-0238">DNA-binding</keyword>
<dbReference type="Gene3D" id="3.40.50.2300">
    <property type="match status" value="1"/>
</dbReference>
<dbReference type="InterPro" id="IPR039420">
    <property type="entry name" value="WalR-like"/>
</dbReference>
<evidence type="ECO:0000313" key="7">
    <source>
        <dbReference type="Proteomes" id="UP000182373"/>
    </source>
</evidence>
<name>A0AAC9KAA0_9PROT</name>
<feature type="DNA-binding region" description="OmpR/PhoB-type" evidence="3">
    <location>
        <begin position="129"/>
        <end position="227"/>
    </location>
</feature>
<feature type="modified residue" description="4-aspartylphosphate" evidence="2">
    <location>
        <position position="56"/>
    </location>
</feature>
<dbReference type="Proteomes" id="UP000182373">
    <property type="component" value="Chromosome"/>
</dbReference>
<keyword evidence="2" id="KW-0597">Phosphoprotein</keyword>
<dbReference type="SMART" id="SM00448">
    <property type="entry name" value="REC"/>
    <property type="match status" value="1"/>
</dbReference>
<dbReference type="PANTHER" id="PTHR48111:SF76">
    <property type="entry name" value="TWO-COMPONENT RESPONSE REGULATOR"/>
    <property type="match status" value="1"/>
</dbReference>
<evidence type="ECO:0000256" key="3">
    <source>
        <dbReference type="PROSITE-ProRule" id="PRU01091"/>
    </source>
</evidence>
<feature type="domain" description="Response regulatory" evidence="4">
    <location>
        <begin position="7"/>
        <end position="121"/>
    </location>
</feature>
<dbReference type="PROSITE" id="PS51755">
    <property type="entry name" value="OMPR_PHOB"/>
    <property type="match status" value="1"/>
</dbReference>
<dbReference type="CDD" id="cd00383">
    <property type="entry name" value="trans_reg_C"/>
    <property type="match status" value="1"/>
</dbReference>